<dbReference type="InterPro" id="IPR003265">
    <property type="entry name" value="HhH-GPD_domain"/>
</dbReference>
<dbReference type="GO" id="GO:0006298">
    <property type="term" value="P:mismatch repair"/>
    <property type="evidence" value="ECO:0000318"/>
    <property type="project" value="GO_Central"/>
</dbReference>
<proteinExistence type="inferred from homology"/>
<dbReference type="RefSeq" id="XP_001701896.1">
    <property type="nucleotide sequence ID" value="XM_001701844.3"/>
</dbReference>
<organism evidence="16 17">
    <name type="scientific">Chlamydomonas reinhardtii</name>
    <name type="common">Chlamydomonas smithii</name>
    <dbReference type="NCBI Taxonomy" id="3055"/>
    <lineage>
        <taxon>Eukaryota</taxon>
        <taxon>Viridiplantae</taxon>
        <taxon>Chlorophyta</taxon>
        <taxon>core chlorophytes</taxon>
        <taxon>Chlorophyceae</taxon>
        <taxon>CS clade</taxon>
        <taxon>Chlamydomonadales</taxon>
        <taxon>Chlamydomonadaceae</taxon>
        <taxon>Chlamydomonas</taxon>
    </lineage>
</organism>
<evidence type="ECO:0000256" key="3">
    <source>
        <dbReference type="ARBA" id="ARBA00008343"/>
    </source>
</evidence>
<evidence type="ECO:0000256" key="1">
    <source>
        <dbReference type="ARBA" id="ARBA00000843"/>
    </source>
</evidence>
<dbReference type="Proteomes" id="UP000006906">
    <property type="component" value="Chromosome 2"/>
</dbReference>
<dbReference type="GO" id="GO:0006284">
    <property type="term" value="P:base-excision repair"/>
    <property type="evidence" value="ECO:0000318"/>
    <property type="project" value="GO_Central"/>
</dbReference>
<dbReference type="InterPro" id="IPR015797">
    <property type="entry name" value="NUDIX_hydrolase-like_dom_sf"/>
</dbReference>
<feature type="compositionally biased region" description="Low complexity" evidence="14">
    <location>
        <begin position="25"/>
        <end position="41"/>
    </location>
</feature>
<comment type="catalytic activity">
    <reaction evidence="1">
        <text>Hydrolyzes free adenine bases from 7,8-dihydro-8-oxoguanine:adenine mismatched double-stranded DNA, leaving an apurinic site.</text>
        <dbReference type="EC" id="3.2.2.31"/>
    </reaction>
</comment>
<dbReference type="AlphaFoldDB" id="A8I815"/>
<feature type="compositionally biased region" description="Basic and acidic residues" evidence="14">
    <location>
        <begin position="641"/>
        <end position="651"/>
    </location>
</feature>
<dbReference type="EC" id="3.2.2.31" evidence="4"/>
<dbReference type="GeneID" id="5727320"/>
<feature type="compositionally biased region" description="Gly residues" evidence="14">
    <location>
        <begin position="364"/>
        <end position="377"/>
    </location>
</feature>
<dbReference type="GO" id="GO:0034039">
    <property type="term" value="F:8-oxo-7,8-dihydroguanine DNA N-glycosylase activity"/>
    <property type="evidence" value="ECO:0000318"/>
    <property type="project" value="GO_Central"/>
</dbReference>
<feature type="compositionally biased region" description="Basic and acidic residues" evidence="14">
    <location>
        <begin position="615"/>
        <end position="626"/>
    </location>
</feature>
<feature type="region of interest" description="Disordered" evidence="14">
    <location>
        <begin position="355"/>
        <end position="427"/>
    </location>
</feature>
<gene>
    <name evidence="16" type="ORF">CHLRE_02g082000v5</name>
</gene>
<evidence type="ECO:0000256" key="13">
    <source>
        <dbReference type="ARBA" id="ARBA00023295"/>
    </source>
</evidence>
<dbReference type="SUPFAM" id="SSF48150">
    <property type="entry name" value="DNA-glycosylase"/>
    <property type="match status" value="1"/>
</dbReference>
<feature type="domain" description="HhH-GPD" evidence="15">
    <location>
        <begin position="129"/>
        <end position="278"/>
    </location>
</feature>
<evidence type="ECO:0000256" key="2">
    <source>
        <dbReference type="ARBA" id="ARBA00001966"/>
    </source>
</evidence>
<feature type="compositionally biased region" description="Acidic residues" evidence="14">
    <location>
        <begin position="474"/>
        <end position="484"/>
    </location>
</feature>
<protein>
    <recommendedName>
        <fullName evidence="5">Adenine DNA glycosylase</fullName>
        <ecNumber evidence="4">3.2.2.31</ecNumber>
    </recommendedName>
</protein>
<evidence type="ECO:0000256" key="11">
    <source>
        <dbReference type="ARBA" id="ARBA00023014"/>
    </source>
</evidence>
<feature type="region of interest" description="Disordered" evidence="14">
    <location>
        <begin position="594"/>
        <end position="720"/>
    </location>
</feature>
<dbReference type="HOGENOM" id="CLU_354254_0_0_1"/>
<evidence type="ECO:0000259" key="15">
    <source>
        <dbReference type="SMART" id="SM00478"/>
    </source>
</evidence>
<evidence type="ECO:0000313" key="16">
    <source>
        <dbReference type="EMBL" id="PNW86324.1"/>
    </source>
</evidence>
<evidence type="ECO:0000256" key="10">
    <source>
        <dbReference type="ARBA" id="ARBA00023004"/>
    </source>
</evidence>
<dbReference type="STRING" id="3055.A8I815"/>
<feature type="compositionally biased region" description="Low complexity" evidence="14">
    <location>
        <begin position="688"/>
        <end position="717"/>
    </location>
</feature>
<dbReference type="PANTHER" id="PTHR42944">
    <property type="entry name" value="ADENINE DNA GLYCOSYLASE"/>
    <property type="match status" value="1"/>
</dbReference>
<keyword evidence="10" id="KW-0408">Iron</keyword>
<evidence type="ECO:0000256" key="12">
    <source>
        <dbReference type="ARBA" id="ARBA00023204"/>
    </source>
</evidence>
<feature type="compositionally biased region" description="Gly residues" evidence="14">
    <location>
        <begin position="755"/>
        <end position="767"/>
    </location>
</feature>
<evidence type="ECO:0000256" key="5">
    <source>
        <dbReference type="ARBA" id="ARBA00022023"/>
    </source>
</evidence>
<feature type="compositionally biased region" description="Basic and acidic residues" evidence="14">
    <location>
        <begin position="670"/>
        <end position="682"/>
    </location>
</feature>
<dbReference type="eggNOG" id="KOG2457">
    <property type="taxonomic scope" value="Eukaryota"/>
</dbReference>
<comment type="similarity">
    <text evidence="3">Belongs to the Nth/MutY family.</text>
</comment>
<dbReference type="EMBL" id="CM008963">
    <property type="protein sequence ID" value="PNW86324.1"/>
    <property type="molecule type" value="Genomic_DNA"/>
</dbReference>
<dbReference type="GO" id="GO:0000701">
    <property type="term" value="F:purine-specific mismatch base pair DNA N-glycosylase activity"/>
    <property type="evidence" value="ECO:0000318"/>
    <property type="project" value="GO_Central"/>
</dbReference>
<name>A8I815_CHLRE</name>
<feature type="region of interest" description="Disordered" evidence="14">
    <location>
        <begin position="1"/>
        <end position="57"/>
    </location>
</feature>
<dbReference type="PANTHER" id="PTHR42944:SF1">
    <property type="entry name" value="ADENINE DNA GLYCOSYLASE"/>
    <property type="match status" value="1"/>
</dbReference>
<accession>A8I815</accession>
<dbReference type="InterPro" id="IPR023170">
    <property type="entry name" value="HhH_base_excis_C"/>
</dbReference>
<keyword evidence="8" id="KW-0227">DNA damage</keyword>
<evidence type="ECO:0000256" key="14">
    <source>
        <dbReference type="SAM" id="MobiDB-lite"/>
    </source>
</evidence>
<evidence type="ECO:0000256" key="7">
    <source>
        <dbReference type="ARBA" id="ARBA00022723"/>
    </source>
</evidence>
<dbReference type="SMART" id="SM00478">
    <property type="entry name" value="ENDO3c"/>
    <property type="match status" value="1"/>
</dbReference>
<dbReference type="OMA" id="CYNQALM"/>
<dbReference type="InParanoid" id="A8I815"/>
<dbReference type="GO" id="GO:0005634">
    <property type="term" value="C:nucleus"/>
    <property type="evidence" value="ECO:0000318"/>
    <property type="project" value="GO_Central"/>
</dbReference>
<comment type="cofactor">
    <cofactor evidence="2">
        <name>[4Fe-4S] cluster</name>
        <dbReference type="ChEBI" id="CHEBI:49883"/>
    </cofactor>
</comment>
<keyword evidence="13" id="KW-0326">Glycosidase</keyword>
<reference evidence="16 17" key="1">
    <citation type="journal article" date="2007" name="Science">
        <title>The Chlamydomonas genome reveals the evolution of key animal and plant functions.</title>
        <authorList>
            <person name="Merchant S.S."/>
            <person name="Prochnik S.E."/>
            <person name="Vallon O."/>
            <person name="Harris E.H."/>
            <person name="Karpowicz S.J."/>
            <person name="Witman G.B."/>
            <person name="Terry A."/>
            <person name="Salamov A."/>
            <person name="Fritz-Laylin L.K."/>
            <person name="Marechal-Drouard L."/>
            <person name="Marshall W.F."/>
            <person name="Qu L.H."/>
            <person name="Nelson D.R."/>
            <person name="Sanderfoot A.A."/>
            <person name="Spalding M.H."/>
            <person name="Kapitonov V.V."/>
            <person name="Ren Q."/>
            <person name="Ferris P."/>
            <person name="Lindquist E."/>
            <person name="Shapiro H."/>
            <person name="Lucas S.M."/>
            <person name="Grimwood J."/>
            <person name="Schmutz J."/>
            <person name="Cardol P."/>
            <person name="Cerutti H."/>
            <person name="Chanfreau G."/>
            <person name="Chen C.L."/>
            <person name="Cognat V."/>
            <person name="Croft M.T."/>
            <person name="Dent R."/>
            <person name="Dutcher S."/>
            <person name="Fernandez E."/>
            <person name="Fukuzawa H."/>
            <person name="Gonzalez-Ballester D."/>
            <person name="Gonzalez-Halphen D."/>
            <person name="Hallmann A."/>
            <person name="Hanikenne M."/>
            <person name="Hippler M."/>
            <person name="Inwood W."/>
            <person name="Jabbari K."/>
            <person name="Kalanon M."/>
            <person name="Kuras R."/>
            <person name="Lefebvre P.A."/>
            <person name="Lemaire S.D."/>
            <person name="Lobanov A.V."/>
            <person name="Lohr M."/>
            <person name="Manuell A."/>
            <person name="Meier I."/>
            <person name="Mets L."/>
            <person name="Mittag M."/>
            <person name="Mittelmeier T."/>
            <person name="Moroney J.V."/>
            <person name="Moseley J."/>
            <person name="Napoli C."/>
            <person name="Nedelcu A.M."/>
            <person name="Niyogi K."/>
            <person name="Novoselov S.V."/>
            <person name="Paulsen I.T."/>
            <person name="Pazour G."/>
            <person name="Purton S."/>
            <person name="Ral J.P."/>
            <person name="Riano-Pachon D.M."/>
            <person name="Riekhof W."/>
            <person name="Rymarquis L."/>
            <person name="Schroda M."/>
            <person name="Stern D."/>
            <person name="Umen J."/>
            <person name="Willows R."/>
            <person name="Wilson N."/>
            <person name="Zimmer S.L."/>
            <person name="Allmer J."/>
            <person name="Balk J."/>
            <person name="Bisova K."/>
            <person name="Chen C.J."/>
            <person name="Elias M."/>
            <person name="Gendler K."/>
            <person name="Hauser C."/>
            <person name="Lamb M.R."/>
            <person name="Ledford H."/>
            <person name="Long J.C."/>
            <person name="Minagawa J."/>
            <person name="Page M.D."/>
            <person name="Pan J."/>
            <person name="Pootakham W."/>
            <person name="Roje S."/>
            <person name="Rose A."/>
            <person name="Stahlberg E."/>
            <person name="Terauchi A.M."/>
            <person name="Yang P."/>
            <person name="Ball S."/>
            <person name="Bowler C."/>
            <person name="Dieckmann C.L."/>
            <person name="Gladyshev V.N."/>
            <person name="Green P."/>
            <person name="Jorgensen R."/>
            <person name="Mayfield S."/>
            <person name="Mueller-Roeber B."/>
            <person name="Rajamani S."/>
            <person name="Sayre R.T."/>
            <person name="Brokstein P."/>
            <person name="Dubchak I."/>
            <person name="Goodstein D."/>
            <person name="Hornick L."/>
            <person name="Huang Y.W."/>
            <person name="Jhaveri J."/>
            <person name="Luo Y."/>
            <person name="Martinez D."/>
            <person name="Ngau W.C."/>
            <person name="Otillar B."/>
            <person name="Poliakov A."/>
            <person name="Porter A."/>
            <person name="Szajkowski L."/>
            <person name="Werner G."/>
            <person name="Zhou K."/>
            <person name="Grigoriev I.V."/>
            <person name="Rokhsar D.S."/>
            <person name="Grossman A.R."/>
        </authorList>
    </citation>
    <scope>NUCLEOTIDE SEQUENCE [LARGE SCALE GENOMIC DNA]</scope>
    <source>
        <strain evidence="17">CC-503</strain>
    </source>
</reference>
<feature type="compositionally biased region" description="Acidic residues" evidence="14">
    <location>
        <begin position="660"/>
        <end position="669"/>
    </location>
</feature>
<feature type="region of interest" description="Disordered" evidence="14">
    <location>
        <begin position="755"/>
        <end position="793"/>
    </location>
</feature>
<evidence type="ECO:0000256" key="9">
    <source>
        <dbReference type="ARBA" id="ARBA00022801"/>
    </source>
</evidence>
<dbReference type="OrthoDB" id="10248838at2759"/>
<dbReference type="Gramene" id="PNW86324">
    <property type="protein sequence ID" value="PNW86324"/>
    <property type="gene ID" value="CHLRE_02g082000v5"/>
</dbReference>
<dbReference type="GO" id="GO:0051539">
    <property type="term" value="F:4 iron, 4 sulfur cluster binding"/>
    <property type="evidence" value="ECO:0007669"/>
    <property type="project" value="UniProtKB-KW"/>
</dbReference>
<dbReference type="Gene3D" id="3.90.79.10">
    <property type="entry name" value="Nucleoside Triphosphate Pyrophosphohydrolase"/>
    <property type="match status" value="1"/>
</dbReference>
<keyword evidence="12" id="KW-0234">DNA repair</keyword>
<keyword evidence="11" id="KW-0411">Iron-sulfur</keyword>
<dbReference type="GO" id="GO:0046872">
    <property type="term" value="F:metal ion binding"/>
    <property type="evidence" value="ECO:0007669"/>
    <property type="project" value="UniProtKB-KW"/>
</dbReference>
<sequence>MRAGAKEAGKGTSGAKRKAGEDAAGKVVAAEASAKNAAPAKGSGGGGGKKRATAAANGPWFTEEERVQFRRELLSWYDGNHRVLPWRRTPHTQRGAAADGEGGEDGVGPAPAELPPQQFAYWVWVSEVMLQQTQVATVIPYFRRWVSRWPTVSDLAAADTEAVNSMWAGLGYYRRARYLLEGAKFVAGQLGGTFPTSAQELLKIPGVGPYTSAAVASIAFGSPAAAVDGNVIRVLSRLRALPGDPTKLGAAHTAMAGEVLDGGRPGCYNQALMELGATVCRPVNPDCSACPARPVCRAAAEWTAYVEGGGDEGAEDAPRVTRFPGRKAVKEKREQAVAVTVLEVICSKQPQLQQQQQGQQAEGSGAGDKTPGGGGGTTAAASTQPKKRQRTMQDFALAAAARKQQEKQEAAGGGAAAAAGSGSKSDVDVSALLAKGERRYLLVMRPEGGLLAGLWEFPGAEVQDYTPNAGGADNENEGEDDDAEAGAKAGAPVPPSAAERQRASDALLRRLLLPGVALPPPTQPTADAAAAAGGSAAGAAAPAALLRVLGRHDMGTYVHVFSHIRQTNHVTRLTAVFDGELADLERLSGAAAAASGASAGGGGGSKDGAKEEEEAGRAKDGKQAEKEQEEEAGPRRFSGRRMSEGAGKEGEDAATVVSDSNDDEGEDVADGEHVDGDKEAKKAGGKKGAAVAAATTGSKRGAKGKAAAAAAATAAAAEPQAKMWVTRAQLEGPGLALSSGVKKIFELAVGGAVGAGGGSKGGAGAKGGKAAAGKEKGESAGVKSAAKGKAKAK</sequence>
<evidence type="ECO:0000256" key="6">
    <source>
        <dbReference type="ARBA" id="ARBA00022485"/>
    </source>
</evidence>
<dbReference type="Gene3D" id="1.10.340.30">
    <property type="entry name" value="Hypothetical protein, domain 2"/>
    <property type="match status" value="1"/>
</dbReference>
<dbReference type="FunFam" id="1.10.340.30:FF:000002">
    <property type="entry name" value="Adenine DNA glycosylase"/>
    <property type="match status" value="1"/>
</dbReference>
<feature type="region of interest" description="Disordered" evidence="14">
    <location>
        <begin position="465"/>
        <end position="501"/>
    </location>
</feature>
<dbReference type="Gene3D" id="1.10.1670.10">
    <property type="entry name" value="Helix-hairpin-Helix base-excision DNA repair enzymes (C-terminal)"/>
    <property type="match status" value="1"/>
</dbReference>
<dbReference type="Pfam" id="PF00730">
    <property type="entry name" value="HhH-GPD"/>
    <property type="match status" value="1"/>
</dbReference>
<dbReference type="GO" id="GO:0035485">
    <property type="term" value="F:adenine/guanine mispair binding"/>
    <property type="evidence" value="ECO:0000318"/>
    <property type="project" value="GO_Central"/>
</dbReference>
<dbReference type="KEGG" id="cre:CHLRE_02g082000v5"/>
<dbReference type="SUPFAM" id="SSF55811">
    <property type="entry name" value="Nudix"/>
    <property type="match status" value="1"/>
</dbReference>
<keyword evidence="17" id="KW-1185">Reference proteome</keyword>
<evidence type="ECO:0000256" key="4">
    <source>
        <dbReference type="ARBA" id="ARBA00012045"/>
    </source>
</evidence>
<keyword evidence="6" id="KW-0004">4Fe-4S</keyword>
<dbReference type="PaxDb" id="3055-EDP06871"/>
<evidence type="ECO:0000313" key="17">
    <source>
        <dbReference type="Proteomes" id="UP000006906"/>
    </source>
</evidence>
<dbReference type="CDD" id="cd00056">
    <property type="entry name" value="ENDO3c"/>
    <property type="match status" value="1"/>
</dbReference>
<dbReference type="InterPro" id="IPR044298">
    <property type="entry name" value="MIG/MutY"/>
</dbReference>
<keyword evidence="9" id="KW-0378">Hydrolase</keyword>
<evidence type="ECO:0000256" key="8">
    <source>
        <dbReference type="ARBA" id="ARBA00022763"/>
    </source>
</evidence>
<keyword evidence="7" id="KW-0479">Metal-binding</keyword>
<dbReference type="GO" id="GO:0032357">
    <property type="term" value="F:oxidized purine DNA binding"/>
    <property type="evidence" value="ECO:0000318"/>
    <property type="project" value="GO_Central"/>
</dbReference>
<dbReference type="InterPro" id="IPR011257">
    <property type="entry name" value="DNA_glycosylase"/>
</dbReference>